<evidence type="ECO:0000256" key="6">
    <source>
        <dbReference type="SAM" id="MobiDB-lite"/>
    </source>
</evidence>
<dbReference type="GO" id="GO:0016887">
    <property type="term" value="F:ATP hydrolysis activity"/>
    <property type="evidence" value="ECO:0007669"/>
    <property type="project" value="InterPro"/>
</dbReference>
<evidence type="ECO:0000256" key="2">
    <source>
        <dbReference type="ARBA" id="ARBA00021975"/>
    </source>
</evidence>
<dbReference type="InterPro" id="IPR042121">
    <property type="entry name" value="MutL_C_regsub"/>
</dbReference>
<protein>
    <recommendedName>
        <fullName evidence="2 5">DNA mismatch repair protein MutL</fullName>
    </recommendedName>
</protein>
<feature type="domain" description="MutL C-terminal dimerisation" evidence="7">
    <location>
        <begin position="472"/>
        <end position="615"/>
    </location>
</feature>
<evidence type="ECO:0000256" key="4">
    <source>
        <dbReference type="ARBA" id="ARBA00023204"/>
    </source>
</evidence>
<dbReference type="InterPro" id="IPR036890">
    <property type="entry name" value="HATPase_C_sf"/>
</dbReference>
<accession>A0A2H3NJD1</accession>
<dbReference type="Proteomes" id="UP000221024">
    <property type="component" value="Unassembled WGS sequence"/>
</dbReference>
<dbReference type="SUPFAM" id="SSF54211">
    <property type="entry name" value="Ribosomal protein S5 domain 2-like"/>
    <property type="match status" value="1"/>
</dbReference>
<dbReference type="AlphaFoldDB" id="A0A2H3NJD1"/>
<dbReference type="InterPro" id="IPR038973">
    <property type="entry name" value="MutL/Mlh/Pms-like"/>
</dbReference>
<dbReference type="InterPro" id="IPR014790">
    <property type="entry name" value="MutL_C"/>
</dbReference>
<sequence length="657" mass="71849">MADSSAPDARDAPPDAGNRDTSNDGLIRQLPDVLANKIAAGEVVQRPASVVKELIENALDAGASRITVRIKDAGRTLIQVTDDGCGMSRADAKRSFQRHATSKIRGIDDLERIRTLGFRGEALASIGAVAQVELKTRRVEDDIGTLVQMNGGTMETHRPCATPAGTTISVRNLFYNVPARRNFLKTPATEMKHISDTIYQQALAHPGVHIELDHDDRSIVQCEAATAQDDHERLRFRIRQLWTEDRAATLLPVSDASSYLRVWGLVAHPERVKSTREDQFLFVNDRAIQDRYLSHAVRKAYGDWLPDKAFPFFTLFLELDPERVDVNVHPTKAEVKFEDESGIYGLLRSSVREALKTQFTTPQFDPCEADASATSGGASGAPSSSRPTPVSFGDAEPSASPTTSSRSSSGSRSAPSSGSAPTGSRANAGATASQSGPLGPLTDRLYRPEDEVDADASDEDTSAPKSTPGHGPVWVLHGRYLLVPIDEGLMVVDPRAAHRRILYERYQARLQQESGESQQLLFAETIDLSVQEAERFEGLQDELAHVGFDAESLSGRTVALRGIPPKLDTERAVDAFRALLSDDDSTPESATETRHKAWARTLASRQALDRVGDWALEERRAFIRTLWQCEVPYVDPSGTPTLIRLSLDEVGALLNKA</sequence>
<gene>
    <name evidence="5" type="primary">mutL</name>
    <name evidence="9" type="ORF">CRI93_12640</name>
</gene>
<keyword evidence="4 5" id="KW-0234">DNA repair</keyword>
<evidence type="ECO:0000256" key="1">
    <source>
        <dbReference type="ARBA" id="ARBA00006082"/>
    </source>
</evidence>
<feature type="compositionally biased region" description="Basic and acidic residues" evidence="6">
    <location>
        <begin position="8"/>
        <end position="22"/>
    </location>
</feature>
<dbReference type="InterPro" id="IPR020667">
    <property type="entry name" value="DNA_mismatch_repair_MutL"/>
</dbReference>
<evidence type="ECO:0000256" key="5">
    <source>
        <dbReference type="HAMAP-Rule" id="MF_00149"/>
    </source>
</evidence>
<feature type="compositionally biased region" description="Low complexity" evidence="6">
    <location>
        <begin position="398"/>
        <end position="425"/>
    </location>
</feature>
<dbReference type="Gene3D" id="3.30.565.10">
    <property type="entry name" value="Histidine kinase-like ATPase, C-terminal domain"/>
    <property type="match status" value="1"/>
</dbReference>
<dbReference type="Gene3D" id="3.30.1540.20">
    <property type="entry name" value="MutL, C-terminal domain, dimerisation subdomain"/>
    <property type="match status" value="1"/>
</dbReference>
<dbReference type="Pfam" id="PF08676">
    <property type="entry name" value="MutL_C"/>
    <property type="match status" value="1"/>
</dbReference>
<dbReference type="OrthoDB" id="9763467at2"/>
<evidence type="ECO:0000259" key="7">
    <source>
        <dbReference type="SMART" id="SM00853"/>
    </source>
</evidence>
<dbReference type="GO" id="GO:0032300">
    <property type="term" value="C:mismatch repair complex"/>
    <property type="evidence" value="ECO:0007669"/>
    <property type="project" value="InterPro"/>
</dbReference>
<dbReference type="SUPFAM" id="SSF55874">
    <property type="entry name" value="ATPase domain of HSP90 chaperone/DNA topoisomerase II/histidine kinase"/>
    <property type="match status" value="1"/>
</dbReference>
<keyword evidence="10" id="KW-1185">Reference proteome</keyword>
<dbReference type="RefSeq" id="WP_098063000.1">
    <property type="nucleotide sequence ID" value="NZ_PDEP01000013.1"/>
</dbReference>
<dbReference type="InterPro" id="IPR013507">
    <property type="entry name" value="DNA_mismatch_S5_2-like"/>
</dbReference>
<comment type="similarity">
    <text evidence="1 5">Belongs to the DNA mismatch repair MutL/HexB family.</text>
</comment>
<keyword evidence="3 5" id="KW-0227">DNA damage</keyword>
<dbReference type="InterPro" id="IPR014721">
    <property type="entry name" value="Ribsml_uS5_D2-typ_fold_subgr"/>
</dbReference>
<dbReference type="EMBL" id="PDEP01000013">
    <property type="protein sequence ID" value="PEN05538.1"/>
    <property type="molecule type" value="Genomic_DNA"/>
</dbReference>
<dbReference type="InterPro" id="IPR020568">
    <property type="entry name" value="Ribosomal_Su5_D2-typ_SF"/>
</dbReference>
<dbReference type="CDD" id="cd00782">
    <property type="entry name" value="MutL_Trans"/>
    <property type="match status" value="1"/>
</dbReference>
<dbReference type="SUPFAM" id="SSF118116">
    <property type="entry name" value="DNA mismatch repair protein MutL"/>
    <property type="match status" value="1"/>
</dbReference>
<dbReference type="FunFam" id="3.30.565.10:FF:000003">
    <property type="entry name" value="DNA mismatch repair endonuclease MutL"/>
    <property type="match status" value="1"/>
</dbReference>
<evidence type="ECO:0000259" key="8">
    <source>
        <dbReference type="SMART" id="SM01340"/>
    </source>
</evidence>
<organism evidence="9 10">
    <name type="scientific">Longimonas halophila</name>
    <dbReference type="NCBI Taxonomy" id="1469170"/>
    <lineage>
        <taxon>Bacteria</taxon>
        <taxon>Pseudomonadati</taxon>
        <taxon>Rhodothermota</taxon>
        <taxon>Rhodothermia</taxon>
        <taxon>Rhodothermales</taxon>
        <taxon>Salisaetaceae</taxon>
        <taxon>Longimonas</taxon>
    </lineage>
</organism>
<comment type="function">
    <text evidence="5">This protein is involved in the repair of mismatches in DNA. It is required for dam-dependent methyl-directed DNA mismatch repair. May act as a 'molecular matchmaker', a protein that promotes the formation of a stable complex between two or more DNA-binding proteins in an ATP-dependent manner without itself being part of a final effector complex.</text>
</comment>
<dbReference type="InterPro" id="IPR037198">
    <property type="entry name" value="MutL_C_sf"/>
</dbReference>
<dbReference type="PANTHER" id="PTHR10073">
    <property type="entry name" value="DNA MISMATCH REPAIR PROTEIN MLH, PMS, MUTL"/>
    <property type="match status" value="1"/>
</dbReference>
<feature type="compositionally biased region" description="Low complexity" evidence="6">
    <location>
        <begin position="369"/>
        <end position="385"/>
    </location>
</feature>
<evidence type="ECO:0000256" key="3">
    <source>
        <dbReference type="ARBA" id="ARBA00022763"/>
    </source>
</evidence>
<evidence type="ECO:0000313" key="10">
    <source>
        <dbReference type="Proteomes" id="UP000221024"/>
    </source>
</evidence>
<feature type="region of interest" description="Disordered" evidence="6">
    <location>
        <begin position="362"/>
        <end position="445"/>
    </location>
</feature>
<dbReference type="PROSITE" id="PS00058">
    <property type="entry name" value="DNA_MISMATCH_REPAIR_1"/>
    <property type="match status" value="1"/>
</dbReference>
<dbReference type="SMART" id="SM01340">
    <property type="entry name" value="DNA_mis_repair"/>
    <property type="match status" value="1"/>
</dbReference>
<dbReference type="Gene3D" id="3.30.1370.100">
    <property type="entry name" value="MutL, C-terminal domain, regulatory subdomain"/>
    <property type="match status" value="1"/>
</dbReference>
<evidence type="ECO:0000313" key="9">
    <source>
        <dbReference type="EMBL" id="PEN05538.1"/>
    </source>
</evidence>
<feature type="compositionally biased region" description="Acidic residues" evidence="6">
    <location>
        <begin position="452"/>
        <end position="461"/>
    </location>
</feature>
<dbReference type="InterPro" id="IPR042120">
    <property type="entry name" value="MutL_C_dimsub"/>
</dbReference>
<feature type="region of interest" description="Disordered" evidence="6">
    <location>
        <begin position="452"/>
        <end position="471"/>
    </location>
</feature>
<dbReference type="PANTHER" id="PTHR10073:SF12">
    <property type="entry name" value="DNA MISMATCH REPAIR PROTEIN MLH1"/>
    <property type="match status" value="1"/>
</dbReference>
<reference evidence="9 10" key="1">
    <citation type="submission" date="2017-10" db="EMBL/GenBank/DDBJ databases">
        <title>Draft genome of Longimonas halophila.</title>
        <authorList>
            <person name="Goh K.M."/>
            <person name="Shamsir M.S."/>
            <person name="Lim S.W."/>
        </authorList>
    </citation>
    <scope>NUCLEOTIDE SEQUENCE [LARGE SCALE GENOMIC DNA]</scope>
    <source>
        <strain evidence="9 10">KCTC 42399</strain>
    </source>
</reference>
<name>A0A2H3NJD1_9BACT</name>
<dbReference type="HAMAP" id="MF_00149">
    <property type="entry name" value="DNA_mis_repair"/>
    <property type="match status" value="1"/>
</dbReference>
<dbReference type="Pfam" id="PF01119">
    <property type="entry name" value="DNA_mis_repair"/>
    <property type="match status" value="1"/>
</dbReference>
<dbReference type="CDD" id="cd16926">
    <property type="entry name" value="HATPase_MutL-MLH-PMS-like"/>
    <property type="match status" value="1"/>
</dbReference>
<feature type="region of interest" description="Disordered" evidence="6">
    <location>
        <begin position="1"/>
        <end position="25"/>
    </location>
</feature>
<dbReference type="InterPro" id="IPR002099">
    <property type="entry name" value="MutL/Mlh/PMS"/>
</dbReference>
<dbReference type="GO" id="GO:0140664">
    <property type="term" value="F:ATP-dependent DNA damage sensor activity"/>
    <property type="evidence" value="ECO:0007669"/>
    <property type="project" value="InterPro"/>
</dbReference>
<dbReference type="GO" id="GO:0030983">
    <property type="term" value="F:mismatched DNA binding"/>
    <property type="evidence" value="ECO:0007669"/>
    <property type="project" value="InterPro"/>
</dbReference>
<comment type="caution">
    <text evidence="9">The sequence shown here is derived from an EMBL/GenBank/DDBJ whole genome shotgun (WGS) entry which is preliminary data.</text>
</comment>
<dbReference type="InterPro" id="IPR014762">
    <property type="entry name" value="DNA_mismatch_repair_CS"/>
</dbReference>
<dbReference type="GO" id="GO:0005524">
    <property type="term" value="F:ATP binding"/>
    <property type="evidence" value="ECO:0007669"/>
    <property type="project" value="InterPro"/>
</dbReference>
<dbReference type="Pfam" id="PF13589">
    <property type="entry name" value="HATPase_c_3"/>
    <property type="match status" value="1"/>
</dbReference>
<dbReference type="Gene3D" id="3.30.230.10">
    <property type="match status" value="1"/>
</dbReference>
<dbReference type="NCBIfam" id="TIGR00585">
    <property type="entry name" value="mutl"/>
    <property type="match status" value="1"/>
</dbReference>
<dbReference type="GO" id="GO:0006298">
    <property type="term" value="P:mismatch repair"/>
    <property type="evidence" value="ECO:0007669"/>
    <property type="project" value="UniProtKB-UniRule"/>
</dbReference>
<feature type="domain" description="DNA mismatch repair protein S5" evidence="8">
    <location>
        <begin position="238"/>
        <end position="356"/>
    </location>
</feature>
<dbReference type="SMART" id="SM00853">
    <property type="entry name" value="MutL_C"/>
    <property type="match status" value="1"/>
</dbReference>
<proteinExistence type="inferred from homology"/>